<keyword evidence="2 13" id="KW-0436">Ligase</keyword>
<feature type="binding site" evidence="12">
    <location>
        <position position="334"/>
    </location>
    <ligand>
        <name>Mn(2+)</name>
        <dbReference type="ChEBI" id="CHEBI:29035"/>
        <label>2</label>
    </ligand>
</feature>
<keyword evidence="7 12" id="KW-0464">Manganese</keyword>
<dbReference type="eggNOG" id="COG1690">
    <property type="taxonomic scope" value="Bacteria"/>
</dbReference>
<evidence type="ECO:0000256" key="3">
    <source>
        <dbReference type="ARBA" id="ARBA00022723"/>
    </source>
</evidence>
<name>A1WZK6_HALHL</name>
<dbReference type="FunFam" id="3.90.1860.10:FF:000001">
    <property type="entry name" value="tRNA-splicing ligase RtcB homolog"/>
    <property type="match status" value="1"/>
</dbReference>
<dbReference type="PANTHER" id="PTHR11118">
    <property type="entry name" value="RNA-SPLICING LIGASE RTCB HOMOLOG"/>
    <property type="match status" value="1"/>
</dbReference>
<dbReference type="SUPFAM" id="SSF103365">
    <property type="entry name" value="Hypothetical protein PH1602"/>
    <property type="match status" value="1"/>
</dbReference>
<keyword evidence="4 11" id="KW-0547">Nucleotide-binding</keyword>
<dbReference type="HOGENOM" id="CLU_022279_0_1_6"/>
<comment type="catalytic activity">
    <reaction evidence="8">
        <text>a 3'-end 3'-phospho-ribonucleotide-RNA + a 5'-end dephospho-ribonucleoside-RNA + GTP = a ribonucleotidyl-ribonucleotide-RNA + GMP + diphosphate</text>
        <dbReference type="Rhea" id="RHEA:68076"/>
        <dbReference type="Rhea" id="RHEA-COMP:10463"/>
        <dbReference type="Rhea" id="RHEA-COMP:13936"/>
        <dbReference type="Rhea" id="RHEA-COMP:17355"/>
        <dbReference type="ChEBI" id="CHEBI:33019"/>
        <dbReference type="ChEBI" id="CHEBI:37565"/>
        <dbReference type="ChEBI" id="CHEBI:58115"/>
        <dbReference type="ChEBI" id="CHEBI:83062"/>
        <dbReference type="ChEBI" id="CHEBI:138284"/>
        <dbReference type="ChEBI" id="CHEBI:173118"/>
        <dbReference type="EC" id="6.5.1.8"/>
    </reaction>
</comment>
<evidence type="ECO:0000256" key="12">
    <source>
        <dbReference type="PIRSR" id="PIRSR601233-3"/>
    </source>
</evidence>
<sequence length="486" mass="52849">MVKRIEAAEGLELERLDSCRWRLPRQGRMQVDGLIFANDALIEDIRDTEAVRQVANVACLPGVVGRSIGMPDIHWGFGFPIGGVAAFDPDQGGVISPGGVGYDINCGVRLLRTPLQAEDLGAHLPRLMDRLFERIPAGMGRGYGDTLLRNRDMRRLLREGAAWAVEVGLGEPEDLARIEDRGCLPGADPEAVSDRAIQRGRDQVGTVGSGNHFIEIGCVDDVYDEAAARRLGLEAGTLTVMIHSGSRGLGHQVCDDFLVTMERITGRNGIELPDRQLACAPLSCSAARDYLGAMQAAANFAYVNRQAMTQQVRRVFAEVLGEEAHLELVYDVSHNIAKFERHRVDGEEREVCVHRKGATRAFPPGHPELPEDLRGLGQPVLLPGDMTRYSYVLLGTQGAYAETFGSCAHGAGRRLSRRQAKRAAEGRDLDAELAEAGIEVRASSRQTVAEELAEAYKDVSDVVDVVAHAGIGRRVARLRPLGVLKG</sequence>
<organism evidence="14 15">
    <name type="scientific">Halorhodospira halophila (strain DSM 244 / SL1)</name>
    <name type="common">Ectothiorhodospira halophila (strain DSM 244 / SL1)</name>
    <dbReference type="NCBI Taxonomy" id="349124"/>
    <lineage>
        <taxon>Bacteria</taxon>
        <taxon>Pseudomonadati</taxon>
        <taxon>Pseudomonadota</taxon>
        <taxon>Gammaproteobacteria</taxon>
        <taxon>Chromatiales</taxon>
        <taxon>Ectothiorhodospiraceae</taxon>
        <taxon>Halorhodospira</taxon>
    </lineage>
</organism>
<feature type="binding site" evidence="11">
    <location>
        <position position="390"/>
    </location>
    <ligand>
        <name>GMP</name>
        <dbReference type="ChEBI" id="CHEBI:58115"/>
    </ligand>
</feature>
<feature type="binding site" evidence="11">
    <location>
        <begin position="383"/>
        <end position="386"/>
    </location>
    <ligand>
        <name>GMP</name>
        <dbReference type="ChEBI" id="CHEBI:58115"/>
    </ligand>
</feature>
<dbReference type="AlphaFoldDB" id="A1WZK6"/>
<evidence type="ECO:0000256" key="9">
    <source>
        <dbReference type="ARBA" id="ARBA00049514"/>
    </source>
</evidence>
<evidence type="ECO:0000256" key="2">
    <source>
        <dbReference type="ARBA" id="ARBA00022598"/>
    </source>
</evidence>
<dbReference type="GO" id="GO:0003972">
    <property type="term" value="F:RNA ligase (ATP) activity"/>
    <property type="evidence" value="ECO:0007669"/>
    <property type="project" value="TreeGrafter"/>
</dbReference>
<keyword evidence="3 12" id="KW-0479">Metal-binding</keyword>
<evidence type="ECO:0000256" key="5">
    <source>
        <dbReference type="ARBA" id="ARBA00022800"/>
    </source>
</evidence>
<feature type="binding site" evidence="12">
    <location>
        <position position="243"/>
    </location>
    <ligand>
        <name>Mn(2+)</name>
        <dbReference type="ChEBI" id="CHEBI:29035"/>
        <label>2</label>
    </ligand>
</feature>
<dbReference type="Pfam" id="PF01139">
    <property type="entry name" value="RtcB"/>
    <property type="match status" value="1"/>
</dbReference>
<comment type="cofactor">
    <cofactor evidence="12 13">
        <name>Mn(2+)</name>
        <dbReference type="ChEBI" id="CHEBI:29035"/>
    </cofactor>
    <text evidence="12 13">Binds 2 manganese ions per subunit.</text>
</comment>
<gene>
    <name evidence="13" type="primary">rtcB</name>
    <name evidence="14" type="ordered locus">Hhal_2355</name>
</gene>
<feature type="binding site" evidence="11">
    <location>
        <begin position="211"/>
        <end position="215"/>
    </location>
    <ligand>
        <name>GMP</name>
        <dbReference type="ChEBI" id="CHEBI:58115"/>
    </ligand>
</feature>
<dbReference type="Gene3D" id="3.90.1860.10">
    <property type="entry name" value="tRNA-splicing ligase RtcB"/>
    <property type="match status" value="1"/>
</dbReference>
<accession>A1WZK6</accession>
<evidence type="ECO:0000256" key="8">
    <source>
        <dbReference type="ARBA" id="ARBA00047746"/>
    </source>
</evidence>
<dbReference type="OrthoDB" id="9802323at2"/>
<comment type="similarity">
    <text evidence="1 13">Belongs to the RtcB family.</text>
</comment>
<evidence type="ECO:0000256" key="6">
    <source>
        <dbReference type="ARBA" id="ARBA00023134"/>
    </source>
</evidence>
<dbReference type="KEGG" id="hha:Hhal_2355"/>
<protein>
    <recommendedName>
        <fullName evidence="13">tRNA-splicing ligase RtcB</fullName>
        <ecNumber evidence="13">6.5.1.-</ecNumber>
    </recommendedName>
</protein>
<evidence type="ECO:0000256" key="7">
    <source>
        <dbReference type="ARBA" id="ARBA00023211"/>
    </source>
</evidence>
<reference evidence="14 15" key="2">
    <citation type="journal article" date="2013" name="Stand. Genomic Sci.">
        <title>Complete genome sequence of Halorhodospira halophila SL1.</title>
        <authorList>
            <person name="Challacombe J.F."/>
            <person name="Majid S."/>
            <person name="Deole R."/>
            <person name="Brettin T.S."/>
            <person name="Bruce D."/>
            <person name="Delano S.F."/>
            <person name="Detter J.C."/>
            <person name="Gleasner C.D."/>
            <person name="Han C.S."/>
            <person name="Misra M."/>
            <person name="Reitenga K.G."/>
            <person name="Mikhailova N."/>
            <person name="Woyke T."/>
            <person name="Pitluck S."/>
            <person name="Nolan M."/>
            <person name="Land M.L."/>
            <person name="Saunders E."/>
            <person name="Tapia R."/>
            <person name="Lapidus A."/>
            <person name="Ivanova N."/>
            <person name="Hoff W.D."/>
        </authorList>
    </citation>
    <scope>NUCLEOTIDE SEQUENCE [LARGE SCALE GENOMIC DNA]</scope>
    <source>
        <strain evidence="15">DSM 244 / SL1</strain>
    </source>
</reference>
<dbReference type="GO" id="GO:0005525">
    <property type="term" value="F:GTP binding"/>
    <property type="evidence" value="ECO:0007669"/>
    <property type="project" value="UniProtKB-KW"/>
</dbReference>
<dbReference type="Proteomes" id="UP000000647">
    <property type="component" value="Chromosome"/>
</dbReference>
<dbReference type="GO" id="GO:0046872">
    <property type="term" value="F:metal ion binding"/>
    <property type="evidence" value="ECO:0007669"/>
    <property type="project" value="UniProtKB-UniRule"/>
</dbReference>
<feature type="binding site" evidence="11">
    <location>
        <begin position="409"/>
        <end position="412"/>
    </location>
    <ligand>
        <name>GMP</name>
        <dbReference type="ChEBI" id="CHEBI:58115"/>
    </ligand>
</feature>
<comment type="subunit">
    <text evidence="13">Monomer.</text>
</comment>
<dbReference type="GO" id="GO:0170057">
    <property type="term" value="F:RNA ligase (GTP) activity"/>
    <property type="evidence" value="ECO:0007669"/>
    <property type="project" value="UniProtKB-EC"/>
</dbReference>
<dbReference type="EMBL" id="CP000544">
    <property type="protein sequence ID" value="ABM63118.1"/>
    <property type="molecule type" value="Genomic_DNA"/>
</dbReference>
<keyword evidence="6 11" id="KW-0342">GTP-binding</keyword>
<evidence type="ECO:0000313" key="14">
    <source>
        <dbReference type="EMBL" id="ABM63118.1"/>
    </source>
</evidence>
<evidence type="ECO:0000256" key="1">
    <source>
        <dbReference type="ARBA" id="ARBA00008071"/>
    </source>
</evidence>
<evidence type="ECO:0000256" key="11">
    <source>
        <dbReference type="PIRSR" id="PIRSR601233-2"/>
    </source>
</evidence>
<evidence type="ECO:0000256" key="4">
    <source>
        <dbReference type="ARBA" id="ARBA00022741"/>
    </source>
</evidence>
<dbReference type="RefSeq" id="WP_011815140.1">
    <property type="nucleotide sequence ID" value="NC_008789.1"/>
</dbReference>
<dbReference type="GO" id="GO:0042245">
    <property type="term" value="P:RNA repair"/>
    <property type="evidence" value="ECO:0007669"/>
    <property type="project" value="UniProtKB-KW"/>
</dbReference>
<evidence type="ECO:0000256" key="13">
    <source>
        <dbReference type="RuleBase" id="RU371113"/>
    </source>
</evidence>
<dbReference type="PANTHER" id="PTHR11118:SF1">
    <property type="entry name" value="RNA-SPLICING LIGASE RTCB HOMOLOG"/>
    <property type="match status" value="1"/>
</dbReference>
<feature type="binding site" evidence="12">
    <location>
        <position position="212"/>
    </location>
    <ligand>
        <name>Mn(2+)</name>
        <dbReference type="ChEBI" id="CHEBI:29035"/>
        <label>1</label>
    </ligand>
</feature>
<keyword evidence="5" id="KW-0692">RNA repair</keyword>
<evidence type="ECO:0000313" key="15">
    <source>
        <dbReference type="Proteomes" id="UP000000647"/>
    </source>
</evidence>
<proteinExistence type="inferred from homology"/>
<dbReference type="EC" id="6.5.1.-" evidence="13"/>
<feature type="binding site" evidence="12">
    <location>
        <position position="103"/>
    </location>
    <ligand>
        <name>Mn(2+)</name>
        <dbReference type="ChEBI" id="CHEBI:29035"/>
        <label>1</label>
    </ligand>
</feature>
<evidence type="ECO:0000256" key="10">
    <source>
        <dbReference type="PIRSR" id="PIRSR601233-1"/>
    </source>
</evidence>
<dbReference type="GO" id="GO:0006396">
    <property type="term" value="P:RNA processing"/>
    <property type="evidence" value="ECO:0007669"/>
    <property type="project" value="InterPro"/>
</dbReference>
<dbReference type="InterPro" id="IPR001233">
    <property type="entry name" value="RtcB"/>
</dbReference>
<reference evidence="15" key="1">
    <citation type="submission" date="2006-12" db="EMBL/GenBank/DDBJ databases">
        <title>Complete sequence of Halorhodospira halophila SL1.</title>
        <authorList>
            <consortium name="US DOE Joint Genome Institute"/>
            <person name="Copeland A."/>
            <person name="Lucas S."/>
            <person name="Lapidus A."/>
            <person name="Barry K."/>
            <person name="Detter J.C."/>
            <person name="Glavina del Rio T."/>
            <person name="Hammon N."/>
            <person name="Israni S."/>
            <person name="Dalin E."/>
            <person name="Tice H."/>
            <person name="Pitluck S."/>
            <person name="Saunders E."/>
            <person name="Brettin T."/>
            <person name="Bruce D."/>
            <person name="Han C."/>
            <person name="Tapia R."/>
            <person name="Schmutz J."/>
            <person name="Larimer F."/>
            <person name="Land M."/>
            <person name="Hauser L."/>
            <person name="Kyrpides N."/>
            <person name="Mikhailova N."/>
            <person name="Hoff W."/>
            <person name="Richardson P."/>
        </authorList>
    </citation>
    <scope>NUCLEOTIDE SEQUENCE [LARGE SCALE GENOMIC DNA]</scope>
    <source>
        <strain evidence="15">DSM 244 / SL1</strain>
    </source>
</reference>
<comment type="catalytic activity">
    <reaction evidence="9">
        <text>a 3'-end 2',3'-cyclophospho-ribonucleotide-RNA + a 5'-end dephospho-ribonucleoside-RNA + GTP + H2O = a ribonucleotidyl-ribonucleotide-RNA + GMP + diphosphate + H(+)</text>
        <dbReference type="Rhea" id="RHEA:68080"/>
        <dbReference type="Rhea" id="RHEA-COMP:10464"/>
        <dbReference type="Rhea" id="RHEA-COMP:13936"/>
        <dbReference type="Rhea" id="RHEA-COMP:17355"/>
        <dbReference type="ChEBI" id="CHEBI:15377"/>
        <dbReference type="ChEBI" id="CHEBI:15378"/>
        <dbReference type="ChEBI" id="CHEBI:33019"/>
        <dbReference type="ChEBI" id="CHEBI:37565"/>
        <dbReference type="ChEBI" id="CHEBI:58115"/>
        <dbReference type="ChEBI" id="CHEBI:83064"/>
        <dbReference type="ChEBI" id="CHEBI:138284"/>
        <dbReference type="ChEBI" id="CHEBI:173118"/>
        <dbReference type="EC" id="6.5.1.8"/>
    </reaction>
</comment>
<dbReference type="InterPro" id="IPR036025">
    <property type="entry name" value="RtcB-like_sf"/>
</dbReference>
<feature type="active site" description="GMP-histidine intermediate" evidence="10">
    <location>
        <position position="409"/>
    </location>
</feature>
<feature type="binding site" evidence="11">
    <location>
        <position position="485"/>
    </location>
    <ligand>
        <name>GMP</name>
        <dbReference type="ChEBI" id="CHEBI:58115"/>
    </ligand>
</feature>
<feature type="binding site" evidence="11">
    <location>
        <begin position="334"/>
        <end position="335"/>
    </location>
    <ligand>
        <name>GMP</name>
        <dbReference type="ChEBI" id="CHEBI:58115"/>
    </ligand>
</feature>
<keyword evidence="15" id="KW-1185">Reference proteome</keyword>